<name>A0A1M2V8G6_TRAPU</name>
<dbReference type="CDD" id="cd09917">
    <property type="entry name" value="F-box_SF"/>
    <property type="match status" value="1"/>
</dbReference>
<feature type="chain" id="PRO_5012115120" description="F-box domain-containing protein" evidence="1">
    <location>
        <begin position="23"/>
        <end position="182"/>
    </location>
</feature>
<dbReference type="AlphaFoldDB" id="A0A1M2V8G6"/>
<organism evidence="2 3">
    <name type="scientific">Trametes pubescens</name>
    <name type="common">White-rot fungus</name>
    <dbReference type="NCBI Taxonomy" id="154538"/>
    <lineage>
        <taxon>Eukaryota</taxon>
        <taxon>Fungi</taxon>
        <taxon>Dikarya</taxon>
        <taxon>Basidiomycota</taxon>
        <taxon>Agaricomycotina</taxon>
        <taxon>Agaricomycetes</taxon>
        <taxon>Polyporales</taxon>
        <taxon>Polyporaceae</taxon>
        <taxon>Trametes</taxon>
    </lineage>
</organism>
<dbReference type="EMBL" id="MNAD01001598">
    <property type="protein sequence ID" value="OJT03806.1"/>
    <property type="molecule type" value="Genomic_DNA"/>
</dbReference>
<reference evidence="2 3" key="1">
    <citation type="submission" date="2016-10" db="EMBL/GenBank/DDBJ databases">
        <title>Genome sequence of the basidiomycete white-rot fungus Trametes pubescens.</title>
        <authorList>
            <person name="Makela M.R."/>
            <person name="Granchi Z."/>
            <person name="Peng M."/>
            <person name="De Vries R.P."/>
            <person name="Grigoriev I."/>
            <person name="Riley R."/>
            <person name="Hilden K."/>
        </authorList>
    </citation>
    <scope>NUCLEOTIDE SEQUENCE [LARGE SCALE GENOMIC DNA]</scope>
    <source>
        <strain evidence="2 3">FBCC735</strain>
    </source>
</reference>
<evidence type="ECO:0000313" key="2">
    <source>
        <dbReference type="EMBL" id="OJT03806.1"/>
    </source>
</evidence>
<keyword evidence="1" id="KW-0732">Signal</keyword>
<comment type="caution">
    <text evidence="2">The sequence shown here is derived from an EMBL/GenBank/DDBJ whole genome shotgun (WGS) entry which is preliminary data.</text>
</comment>
<accession>A0A1M2V8G6</accession>
<protein>
    <recommendedName>
        <fullName evidence="4">F-box domain-containing protein</fullName>
    </recommendedName>
</protein>
<evidence type="ECO:0008006" key="4">
    <source>
        <dbReference type="Google" id="ProtNLM"/>
    </source>
</evidence>
<sequence length="182" mass="19609">MYFTHLKLLSHILHVATRPTAATLTSTPMQPPQRVHRKMLVELWLLVFAHLQKKDLVSLGSTCKHVGAIAEASFIGRWTSAPRIILRLAGALSQPPNLTELVITGVELPQAAALNILANSASVGLRTFHCGSDPLVLASWPSLTQQHDIDDFRGIFAANEGGTGIQWMPVPPSLAGLGGRAE</sequence>
<keyword evidence="3" id="KW-1185">Reference proteome</keyword>
<feature type="signal peptide" evidence="1">
    <location>
        <begin position="1"/>
        <end position="22"/>
    </location>
</feature>
<evidence type="ECO:0000313" key="3">
    <source>
        <dbReference type="Proteomes" id="UP000184267"/>
    </source>
</evidence>
<gene>
    <name evidence="2" type="ORF">TRAPUB_5535</name>
</gene>
<dbReference type="Proteomes" id="UP000184267">
    <property type="component" value="Unassembled WGS sequence"/>
</dbReference>
<proteinExistence type="predicted"/>
<evidence type="ECO:0000256" key="1">
    <source>
        <dbReference type="SAM" id="SignalP"/>
    </source>
</evidence>